<keyword evidence="2" id="KW-0489">Methyltransferase</keyword>
<comment type="caution">
    <text evidence="2">The sequence shown here is derived from an EMBL/GenBank/DDBJ whole genome shotgun (WGS) entry which is preliminary data.</text>
</comment>
<dbReference type="PANTHER" id="PTHR14663:SF2">
    <property type="entry name" value="METHYLTRANSFERASE NSUN7-RELATED"/>
    <property type="match status" value="1"/>
</dbReference>
<accession>A0A3N0Y4L5</accession>
<protein>
    <submittedName>
        <fullName evidence="2">Putative methyltransferase NSUN7</fullName>
    </submittedName>
</protein>
<proteinExistence type="predicted"/>
<dbReference type="AlphaFoldDB" id="A0A3N0Y4L5"/>
<reference evidence="2 3" key="1">
    <citation type="submission" date="2018-10" db="EMBL/GenBank/DDBJ databases">
        <title>Genome assembly for a Yunnan-Guizhou Plateau 3E fish, Anabarilius grahami (Regan), and its evolutionary and genetic applications.</title>
        <authorList>
            <person name="Jiang W."/>
        </authorList>
    </citation>
    <scope>NUCLEOTIDE SEQUENCE [LARGE SCALE GENOMIC DNA]</scope>
    <source>
        <strain evidence="2">AG-KIZ</strain>
        <tissue evidence="2">Muscle</tissue>
    </source>
</reference>
<name>A0A3N0Y4L5_ANAGA</name>
<evidence type="ECO:0000313" key="2">
    <source>
        <dbReference type="EMBL" id="ROL41146.1"/>
    </source>
</evidence>
<dbReference type="GO" id="GO:0032259">
    <property type="term" value="P:methylation"/>
    <property type="evidence" value="ECO:0007669"/>
    <property type="project" value="UniProtKB-KW"/>
</dbReference>
<dbReference type="EMBL" id="RJVU01052173">
    <property type="protein sequence ID" value="ROL41146.1"/>
    <property type="molecule type" value="Genomic_DNA"/>
</dbReference>
<dbReference type="Proteomes" id="UP000281406">
    <property type="component" value="Unassembled WGS sequence"/>
</dbReference>
<keyword evidence="2" id="KW-0808">Transferase</keyword>
<keyword evidence="3" id="KW-1185">Reference proteome</keyword>
<feature type="region of interest" description="Disordered" evidence="1">
    <location>
        <begin position="1"/>
        <end position="45"/>
    </location>
</feature>
<organism evidence="2 3">
    <name type="scientific">Anabarilius grahami</name>
    <name type="common">Kanglang fish</name>
    <name type="synonym">Barilius grahami</name>
    <dbReference type="NCBI Taxonomy" id="495550"/>
    <lineage>
        <taxon>Eukaryota</taxon>
        <taxon>Metazoa</taxon>
        <taxon>Chordata</taxon>
        <taxon>Craniata</taxon>
        <taxon>Vertebrata</taxon>
        <taxon>Euteleostomi</taxon>
        <taxon>Actinopterygii</taxon>
        <taxon>Neopterygii</taxon>
        <taxon>Teleostei</taxon>
        <taxon>Ostariophysi</taxon>
        <taxon>Cypriniformes</taxon>
        <taxon>Xenocyprididae</taxon>
        <taxon>Xenocypridinae</taxon>
        <taxon>Xenocypridinae incertae sedis</taxon>
        <taxon>Anabarilius</taxon>
    </lineage>
</organism>
<dbReference type="PANTHER" id="PTHR14663">
    <property type="entry name" value="METHYLTRANSFERASE NSUN7-RELATED"/>
    <property type="match status" value="1"/>
</dbReference>
<gene>
    <name evidence="2" type="ORF">DPX16_2646</name>
</gene>
<feature type="compositionally biased region" description="Basic residues" evidence="1">
    <location>
        <begin position="1"/>
        <end position="16"/>
    </location>
</feature>
<dbReference type="OrthoDB" id="6817893at2759"/>
<dbReference type="InterPro" id="IPR042620">
    <property type="entry name" value="NSUN7"/>
</dbReference>
<evidence type="ECO:0000256" key="1">
    <source>
        <dbReference type="SAM" id="MobiDB-lite"/>
    </source>
</evidence>
<dbReference type="GO" id="GO:0008168">
    <property type="term" value="F:methyltransferase activity"/>
    <property type="evidence" value="ECO:0007669"/>
    <property type="project" value="UniProtKB-KW"/>
</dbReference>
<sequence>MVRKGGAARRSSKHGSHISALKRLSLLDPEPPPLQTDPSAPDESPACPDQVYLHAAAIFQSTHLEKPAAHRLISYGSRSEVSVPAVRGEASQRLAYQLAFNTLKYPDVNTGLSVPYLLLARFMVDCVTYLWDIITVYHLPLVLSTRTAPVNVSVRANQTTQEEFGTREIHAKRGASHL</sequence>
<evidence type="ECO:0000313" key="3">
    <source>
        <dbReference type="Proteomes" id="UP000281406"/>
    </source>
</evidence>